<dbReference type="SUPFAM" id="SSF52833">
    <property type="entry name" value="Thioredoxin-like"/>
    <property type="match status" value="1"/>
</dbReference>
<dbReference type="CDD" id="cd02966">
    <property type="entry name" value="TlpA_like_family"/>
    <property type="match status" value="1"/>
</dbReference>
<dbReference type="AlphaFoldDB" id="A0A9P3HA98"/>
<name>A0A9P3HA98_9FUNG</name>
<evidence type="ECO:0000259" key="1">
    <source>
        <dbReference type="PROSITE" id="PS51352"/>
    </source>
</evidence>
<dbReference type="PROSITE" id="PS51352">
    <property type="entry name" value="THIOREDOXIN_2"/>
    <property type="match status" value="1"/>
</dbReference>
<dbReference type="Proteomes" id="UP000827284">
    <property type="component" value="Unassembled WGS sequence"/>
</dbReference>
<dbReference type="PROSITE" id="PS00194">
    <property type="entry name" value="THIOREDOXIN_1"/>
    <property type="match status" value="1"/>
</dbReference>
<dbReference type="OrthoDB" id="2121326at2759"/>
<dbReference type="InterPro" id="IPR013766">
    <property type="entry name" value="Thioredoxin_domain"/>
</dbReference>
<dbReference type="InterPro" id="IPR050553">
    <property type="entry name" value="Thioredoxin_ResA/DsbE_sf"/>
</dbReference>
<dbReference type="Gene3D" id="3.40.30.10">
    <property type="entry name" value="Glutaredoxin"/>
    <property type="match status" value="1"/>
</dbReference>
<dbReference type="InterPro" id="IPR036249">
    <property type="entry name" value="Thioredoxin-like_sf"/>
</dbReference>
<evidence type="ECO:0000313" key="2">
    <source>
        <dbReference type="EMBL" id="GJJ72778.1"/>
    </source>
</evidence>
<evidence type="ECO:0000313" key="3">
    <source>
        <dbReference type="Proteomes" id="UP000827284"/>
    </source>
</evidence>
<feature type="domain" description="Thioredoxin" evidence="1">
    <location>
        <begin position="74"/>
        <end position="242"/>
    </location>
</feature>
<reference evidence="2" key="1">
    <citation type="submission" date="2021-11" db="EMBL/GenBank/DDBJ databases">
        <authorList>
            <person name="Herlambang A."/>
            <person name="Guo Y."/>
            <person name="Takashima Y."/>
            <person name="Nishizawa T."/>
        </authorList>
    </citation>
    <scope>NUCLEOTIDE SEQUENCE</scope>
    <source>
        <strain evidence="2">E1425</strain>
    </source>
</reference>
<dbReference type="InterPro" id="IPR017937">
    <property type="entry name" value="Thioredoxin_CS"/>
</dbReference>
<reference evidence="2" key="2">
    <citation type="journal article" date="2022" name="Microbiol. Resour. Announc.">
        <title>Whole-Genome Sequence of Entomortierella parvispora E1425, a Mucoromycotan Fungus Associated with Burkholderiaceae-Related Endosymbiotic Bacteria.</title>
        <authorList>
            <person name="Herlambang A."/>
            <person name="Guo Y."/>
            <person name="Takashima Y."/>
            <person name="Narisawa K."/>
            <person name="Ohta H."/>
            <person name="Nishizawa T."/>
        </authorList>
    </citation>
    <scope>NUCLEOTIDE SEQUENCE</scope>
    <source>
        <strain evidence="2">E1425</strain>
    </source>
</reference>
<gene>
    <name evidence="2" type="ORF">EMPS_05136</name>
</gene>
<comment type="caution">
    <text evidence="2">The sequence shown here is derived from an EMBL/GenBank/DDBJ whole genome shotgun (WGS) entry which is preliminary data.</text>
</comment>
<keyword evidence="3" id="KW-1185">Reference proteome</keyword>
<sequence>MAPNPPLTETEELLIDAYTTILNKPFEDKYEDKWQDEPFDRAIDQFKSRAQEIGFSDPFELLSRFQIESYETIRSELKKGPALCFRPGWKSPILETTVDLRALRERTEHLMGPKYEGLERIVVLDFWASWCEPCVESGPVMSQLAEEYAGRVAFVGINNNSIFSTTNKPHNMERLLAFLDEHQEDFRYTILLDNAEGFAKHSIYNPCGYRGIPCCIMIVDGVVKFVGPPMEEFKTALEQASDAIYPNHSSSSAMEQ</sequence>
<dbReference type="Pfam" id="PF00085">
    <property type="entry name" value="Thioredoxin"/>
    <property type="match status" value="1"/>
</dbReference>
<organism evidence="2 3">
    <name type="scientific">Entomortierella parvispora</name>
    <dbReference type="NCBI Taxonomy" id="205924"/>
    <lineage>
        <taxon>Eukaryota</taxon>
        <taxon>Fungi</taxon>
        <taxon>Fungi incertae sedis</taxon>
        <taxon>Mucoromycota</taxon>
        <taxon>Mortierellomycotina</taxon>
        <taxon>Mortierellomycetes</taxon>
        <taxon>Mortierellales</taxon>
        <taxon>Mortierellaceae</taxon>
        <taxon>Entomortierella</taxon>
    </lineage>
</organism>
<accession>A0A9P3HA98</accession>
<protein>
    <recommendedName>
        <fullName evidence="1">Thioredoxin domain-containing protein</fullName>
    </recommendedName>
</protein>
<dbReference type="PANTHER" id="PTHR42852">
    <property type="entry name" value="THIOL:DISULFIDE INTERCHANGE PROTEIN DSBE"/>
    <property type="match status" value="1"/>
</dbReference>
<dbReference type="PANTHER" id="PTHR42852:SF13">
    <property type="entry name" value="PROTEIN DIPZ"/>
    <property type="match status" value="1"/>
</dbReference>
<dbReference type="EMBL" id="BQFW01000007">
    <property type="protein sequence ID" value="GJJ72778.1"/>
    <property type="molecule type" value="Genomic_DNA"/>
</dbReference>
<proteinExistence type="predicted"/>